<organism evidence="1 2">
    <name type="scientific">Beauveria bassiana</name>
    <name type="common">White muscardine disease fungus</name>
    <name type="synonym">Tritirachium shiotae</name>
    <dbReference type="NCBI Taxonomy" id="176275"/>
    <lineage>
        <taxon>Eukaryota</taxon>
        <taxon>Fungi</taxon>
        <taxon>Dikarya</taxon>
        <taxon>Ascomycota</taxon>
        <taxon>Pezizomycotina</taxon>
        <taxon>Sordariomycetes</taxon>
        <taxon>Hypocreomycetidae</taxon>
        <taxon>Hypocreales</taxon>
        <taxon>Cordycipitaceae</taxon>
        <taxon>Beauveria</taxon>
    </lineage>
</organism>
<evidence type="ECO:0000313" key="2">
    <source>
        <dbReference type="Proteomes" id="UP000235728"/>
    </source>
</evidence>
<sequence length="83" mass="8688">MACGGIVHDAWIVSTTTGGLGVNFSDLFCFVGWSPLDWIGSRQRRVSARHARAGPVVMKAGGSGTASTAANSIRGRIITDTRP</sequence>
<comment type="caution">
    <text evidence="1">The sequence shown here is derived from an EMBL/GenBank/DDBJ whole genome shotgun (WGS) entry which is preliminary data.</text>
</comment>
<gene>
    <name evidence="1" type="ORF">BM221_006826</name>
</gene>
<accession>A0A2N6NIU7</accession>
<protein>
    <submittedName>
        <fullName evidence="1">Uncharacterized protein</fullName>
    </submittedName>
</protein>
<dbReference type="Proteomes" id="UP000235728">
    <property type="component" value="Unassembled WGS sequence"/>
</dbReference>
<evidence type="ECO:0000313" key="1">
    <source>
        <dbReference type="EMBL" id="PMB67164.1"/>
    </source>
</evidence>
<name>A0A2N6NIU7_BEABA</name>
<proteinExistence type="predicted"/>
<reference evidence="1 2" key="1">
    <citation type="journal article" date="2016" name="Appl. Microbiol. Biotechnol.">
        <title>Characterization of T-DNA insertion mutants with decreased virulence in the entomopathogenic fungus Beauveria bassiana JEF-007.</title>
        <authorList>
            <person name="Kim S."/>
            <person name="Lee S.J."/>
            <person name="Nai Y.S."/>
            <person name="Yu J.S."/>
            <person name="Lee M.R."/>
            <person name="Yang Y.T."/>
            <person name="Kim J.S."/>
        </authorList>
    </citation>
    <scope>NUCLEOTIDE SEQUENCE [LARGE SCALE GENOMIC DNA]</scope>
    <source>
        <strain evidence="1 2">JEF-007</strain>
    </source>
</reference>
<dbReference type="EMBL" id="MRVG01000007">
    <property type="protein sequence ID" value="PMB67164.1"/>
    <property type="molecule type" value="Genomic_DNA"/>
</dbReference>
<dbReference type="AlphaFoldDB" id="A0A2N6NIU7"/>